<dbReference type="AlphaFoldDB" id="A0A840I528"/>
<dbReference type="EMBL" id="JACHOB010000006">
    <property type="protein sequence ID" value="MBB4660066.1"/>
    <property type="molecule type" value="Genomic_DNA"/>
</dbReference>
<gene>
    <name evidence="2" type="ORF">GGQ59_002610</name>
</gene>
<proteinExistence type="predicted"/>
<comment type="caution">
    <text evidence="2">The sequence shown here is derived from an EMBL/GenBank/DDBJ whole genome shotgun (WGS) entry which is preliminary data.</text>
</comment>
<dbReference type="Proteomes" id="UP000563524">
    <property type="component" value="Unassembled WGS sequence"/>
</dbReference>
<sequence length="335" mass="35170">MRCVRVREGEGLEKLSVETCDDPGQPGAGEIRVRIHANSLNFHDFAVCSGRMQADDGRIPMSDGAGIVEAVGEGVSEFAKGDAVLSVFFPDWQKDRATATGFGRTPGDGIDGFAREVVVAPATHFTRQPKGWSHEESATLPTAALTAWRALVVEGGLKPGDTVLTMGTGGVSIFALQMAKAMGATVVATSSSKEKLDRLREMGASELINYKEDEDWGHTVTKLTGGRGADVVVEIGGAGTLPNSINAVAIGGRIVMIGVLTGASGEVPTAALSGKQATVHGVTVGSRQHQIEMIEGLEATGIKPIVDRTFDLADLKAAFEYEKSGQHFGKICTSF</sequence>
<dbReference type="InterPro" id="IPR011032">
    <property type="entry name" value="GroES-like_sf"/>
</dbReference>
<organism evidence="2 3">
    <name type="scientific">Parvularcula dongshanensis</name>
    <dbReference type="NCBI Taxonomy" id="1173995"/>
    <lineage>
        <taxon>Bacteria</taxon>
        <taxon>Pseudomonadati</taxon>
        <taxon>Pseudomonadota</taxon>
        <taxon>Alphaproteobacteria</taxon>
        <taxon>Parvularculales</taxon>
        <taxon>Parvularculaceae</taxon>
        <taxon>Parvularcula</taxon>
    </lineage>
</organism>
<keyword evidence="3" id="KW-1185">Reference proteome</keyword>
<dbReference type="Pfam" id="PF08240">
    <property type="entry name" value="ADH_N"/>
    <property type="match status" value="1"/>
</dbReference>
<dbReference type="InterPro" id="IPR036291">
    <property type="entry name" value="NAD(P)-bd_dom_sf"/>
</dbReference>
<dbReference type="Gene3D" id="3.40.50.720">
    <property type="entry name" value="NAD(P)-binding Rossmann-like Domain"/>
    <property type="match status" value="1"/>
</dbReference>
<dbReference type="InterPro" id="IPR013154">
    <property type="entry name" value="ADH-like_N"/>
</dbReference>
<dbReference type="InterPro" id="IPR013149">
    <property type="entry name" value="ADH-like_C"/>
</dbReference>
<reference evidence="2 3" key="1">
    <citation type="submission" date="2020-08" db="EMBL/GenBank/DDBJ databases">
        <title>Genomic Encyclopedia of Type Strains, Phase IV (KMG-IV): sequencing the most valuable type-strain genomes for metagenomic binning, comparative biology and taxonomic classification.</title>
        <authorList>
            <person name="Goeker M."/>
        </authorList>
    </citation>
    <scope>NUCLEOTIDE SEQUENCE [LARGE SCALE GENOMIC DNA]</scope>
    <source>
        <strain evidence="2 3">DSM 102850</strain>
    </source>
</reference>
<dbReference type="SUPFAM" id="SSF51735">
    <property type="entry name" value="NAD(P)-binding Rossmann-fold domains"/>
    <property type="match status" value="1"/>
</dbReference>
<protein>
    <submittedName>
        <fullName evidence="2">NADPH:quinone reductase-like Zn-dependent oxidoreductase</fullName>
    </submittedName>
</protein>
<dbReference type="CDD" id="cd08276">
    <property type="entry name" value="MDR7"/>
    <property type="match status" value="1"/>
</dbReference>
<dbReference type="PANTHER" id="PTHR45033:SF2">
    <property type="entry name" value="ZINC-TYPE ALCOHOL DEHYDROGENASE-LIKE PROTEIN C1773.06C"/>
    <property type="match status" value="1"/>
</dbReference>
<evidence type="ECO:0000313" key="3">
    <source>
        <dbReference type="Proteomes" id="UP000563524"/>
    </source>
</evidence>
<dbReference type="PANTHER" id="PTHR45033">
    <property type="match status" value="1"/>
</dbReference>
<dbReference type="InterPro" id="IPR052711">
    <property type="entry name" value="Zinc_ADH-like"/>
</dbReference>
<name>A0A840I528_9PROT</name>
<dbReference type="RefSeq" id="WP_183819286.1">
    <property type="nucleotide sequence ID" value="NZ_JACHOB010000006.1"/>
</dbReference>
<dbReference type="InterPro" id="IPR020843">
    <property type="entry name" value="ER"/>
</dbReference>
<dbReference type="Gene3D" id="3.90.180.10">
    <property type="entry name" value="Medium-chain alcohol dehydrogenases, catalytic domain"/>
    <property type="match status" value="1"/>
</dbReference>
<dbReference type="SMART" id="SM00829">
    <property type="entry name" value="PKS_ER"/>
    <property type="match status" value="1"/>
</dbReference>
<feature type="domain" description="Enoyl reductase (ER)" evidence="1">
    <location>
        <begin position="11"/>
        <end position="333"/>
    </location>
</feature>
<dbReference type="Pfam" id="PF00107">
    <property type="entry name" value="ADH_zinc_N"/>
    <property type="match status" value="1"/>
</dbReference>
<evidence type="ECO:0000259" key="1">
    <source>
        <dbReference type="SMART" id="SM00829"/>
    </source>
</evidence>
<evidence type="ECO:0000313" key="2">
    <source>
        <dbReference type="EMBL" id="MBB4660066.1"/>
    </source>
</evidence>
<accession>A0A840I528</accession>
<dbReference type="GO" id="GO:0016491">
    <property type="term" value="F:oxidoreductase activity"/>
    <property type="evidence" value="ECO:0007669"/>
    <property type="project" value="InterPro"/>
</dbReference>
<dbReference type="SUPFAM" id="SSF50129">
    <property type="entry name" value="GroES-like"/>
    <property type="match status" value="1"/>
</dbReference>